<sequence length="20" mass="2220">MKILRLTVISKVTSTMLLAT</sequence>
<dbReference type="PaxDb" id="3708-A0A078FMJ8"/>
<gene>
    <name evidence="1" type="primary">BnaC02g23490D</name>
    <name evidence="1" type="ORF">GSBRNA2T00077874001</name>
</gene>
<evidence type="ECO:0000313" key="2">
    <source>
        <dbReference type="Proteomes" id="UP000028999"/>
    </source>
</evidence>
<organism evidence="1 2">
    <name type="scientific">Brassica napus</name>
    <name type="common">Rape</name>
    <dbReference type="NCBI Taxonomy" id="3708"/>
    <lineage>
        <taxon>Eukaryota</taxon>
        <taxon>Viridiplantae</taxon>
        <taxon>Streptophyta</taxon>
        <taxon>Embryophyta</taxon>
        <taxon>Tracheophyta</taxon>
        <taxon>Spermatophyta</taxon>
        <taxon>Magnoliopsida</taxon>
        <taxon>eudicotyledons</taxon>
        <taxon>Gunneridae</taxon>
        <taxon>Pentapetalae</taxon>
        <taxon>rosids</taxon>
        <taxon>malvids</taxon>
        <taxon>Brassicales</taxon>
        <taxon>Brassicaceae</taxon>
        <taxon>Brassiceae</taxon>
        <taxon>Brassica</taxon>
    </lineage>
</organism>
<protein>
    <submittedName>
        <fullName evidence="1">BnaC02g23490D protein</fullName>
    </submittedName>
</protein>
<reference evidence="1 2" key="1">
    <citation type="journal article" date="2014" name="Science">
        <title>Plant genetics. Early allopolyploid evolution in the post-Neolithic Brassica napus oilseed genome.</title>
        <authorList>
            <person name="Chalhoub B."/>
            <person name="Denoeud F."/>
            <person name="Liu S."/>
            <person name="Parkin I.A."/>
            <person name="Tang H."/>
            <person name="Wang X."/>
            <person name="Chiquet J."/>
            <person name="Belcram H."/>
            <person name="Tong C."/>
            <person name="Samans B."/>
            <person name="Correa M."/>
            <person name="Da Silva C."/>
            <person name="Just J."/>
            <person name="Falentin C."/>
            <person name="Koh C.S."/>
            <person name="Le Clainche I."/>
            <person name="Bernard M."/>
            <person name="Bento P."/>
            <person name="Noel B."/>
            <person name="Labadie K."/>
            <person name="Alberti A."/>
            <person name="Charles M."/>
            <person name="Arnaud D."/>
            <person name="Guo H."/>
            <person name="Daviaud C."/>
            <person name="Alamery S."/>
            <person name="Jabbari K."/>
            <person name="Zhao M."/>
            <person name="Edger P.P."/>
            <person name="Chelaifa H."/>
            <person name="Tack D."/>
            <person name="Lassalle G."/>
            <person name="Mestiri I."/>
            <person name="Schnel N."/>
            <person name="Le Paslier M.C."/>
            <person name="Fan G."/>
            <person name="Renault V."/>
            <person name="Bayer P.E."/>
            <person name="Golicz A.A."/>
            <person name="Manoli S."/>
            <person name="Lee T.H."/>
            <person name="Thi V.H."/>
            <person name="Chalabi S."/>
            <person name="Hu Q."/>
            <person name="Fan C."/>
            <person name="Tollenaere R."/>
            <person name="Lu Y."/>
            <person name="Battail C."/>
            <person name="Shen J."/>
            <person name="Sidebottom C.H."/>
            <person name="Wang X."/>
            <person name="Canaguier A."/>
            <person name="Chauveau A."/>
            <person name="Berard A."/>
            <person name="Deniot G."/>
            <person name="Guan M."/>
            <person name="Liu Z."/>
            <person name="Sun F."/>
            <person name="Lim Y.P."/>
            <person name="Lyons E."/>
            <person name="Town C.D."/>
            <person name="Bancroft I."/>
            <person name="Wang X."/>
            <person name="Meng J."/>
            <person name="Ma J."/>
            <person name="Pires J.C."/>
            <person name="King G.J."/>
            <person name="Brunel D."/>
            <person name="Delourme R."/>
            <person name="Renard M."/>
            <person name="Aury J.M."/>
            <person name="Adams K.L."/>
            <person name="Batley J."/>
            <person name="Snowdon R.J."/>
            <person name="Tost J."/>
            <person name="Edwards D."/>
            <person name="Zhou Y."/>
            <person name="Hua W."/>
            <person name="Sharpe A.G."/>
            <person name="Paterson A.H."/>
            <person name="Guan C."/>
            <person name="Wincker P."/>
        </authorList>
    </citation>
    <scope>NUCLEOTIDE SEQUENCE [LARGE SCALE GENOMIC DNA]</scope>
    <source>
        <strain evidence="2">cv. Darmor-bzh</strain>
    </source>
</reference>
<dbReference type="AlphaFoldDB" id="A0A078FMJ8"/>
<proteinExistence type="predicted"/>
<dbReference type="Proteomes" id="UP000028999">
    <property type="component" value="Unassembled WGS sequence"/>
</dbReference>
<name>A0A078FMJ8_BRANA</name>
<dbReference type="EMBL" id="LK032036">
    <property type="protein sequence ID" value="CDY13538.1"/>
    <property type="molecule type" value="Genomic_DNA"/>
</dbReference>
<keyword evidence="2" id="KW-1185">Reference proteome</keyword>
<accession>A0A078FMJ8</accession>
<evidence type="ECO:0000313" key="1">
    <source>
        <dbReference type="EMBL" id="CDY13538.1"/>
    </source>
</evidence>